<keyword evidence="3" id="KW-1185">Reference proteome</keyword>
<dbReference type="GeneID" id="20239822"/>
<dbReference type="OrthoDB" id="6157113at2759"/>
<dbReference type="Pfam" id="PF08031">
    <property type="entry name" value="BBE"/>
    <property type="match status" value="1"/>
</dbReference>
<gene>
    <name evidence="2" type="ORF">LOTGIDRAFT_164730</name>
</gene>
<sequence length="243" mass="27506">MDVLLDVGATIQHAGLASQNFPPFPAHSLAIVRTTQVDDQIETLISTIKVDSGVDPTATSVRENATFWGYESGVKTDNNAIRMNLYLMNVLIDDDTDYDAFTDLLTKHSGSHPISSHLRRHENLYHSDIYLSIFKTALHSESCYLGWDKAKVQLTESVPKTGGHFGNDMLKYGKAVYFEPTECLPGWKNGFWGEENYARLLAVKKKYDPRNLFVCFHCVGCGRNEEKQHLKYRVQNSYLSLVH</sequence>
<feature type="domain" description="Berberine/berberine-like" evidence="1">
    <location>
        <begin position="184"/>
        <end position="213"/>
    </location>
</feature>
<name>V4BLR8_LOTGI</name>
<dbReference type="CTD" id="20239822"/>
<dbReference type="InterPro" id="IPR012951">
    <property type="entry name" value="BBE"/>
</dbReference>
<evidence type="ECO:0000313" key="3">
    <source>
        <dbReference type="Proteomes" id="UP000030746"/>
    </source>
</evidence>
<dbReference type="RefSeq" id="XP_009059503.1">
    <property type="nucleotide sequence ID" value="XM_009061255.1"/>
</dbReference>
<dbReference type="InterPro" id="IPR016169">
    <property type="entry name" value="FAD-bd_PCMH_sub2"/>
</dbReference>
<dbReference type="HOGENOM" id="CLU_1143674_0_0_1"/>
<dbReference type="EMBL" id="KB202544">
    <property type="protein sequence ID" value="ESO89709.1"/>
    <property type="molecule type" value="Genomic_DNA"/>
</dbReference>
<dbReference type="Gene3D" id="3.30.465.10">
    <property type="match status" value="1"/>
</dbReference>
<protein>
    <recommendedName>
        <fullName evidence="1">Berberine/berberine-like domain-containing protein</fullName>
    </recommendedName>
</protein>
<proteinExistence type="predicted"/>
<dbReference type="AlphaFoldDB" id="V4BLR8"/>
<organism evidence="2 3">
    <name type="scientific">Lottia gigantea</name>
    <name type="common">Giant owl limpet</name>
    <dbReference type="NCBI Taxonomy" id="225164"/>
    <lineage>
        <taxon>Eukaryota</taxon>
        <taxon>Metazoa</taxon>
        <taxon>Spiralia</taxon>
        <taxon>Lophotrochozoa</taxon>
        <taxon>Mollusca</taxon>
        <taxon>Gastropoda</taxon>
        <taxon>Patellogastropoda</taxon>
        <taxon>Lottioidea</taxon>
        <taxon>Lottiidae</taxon>
        <taxon>Lottia</taxon>
    </lineage>
</organism>
<dbReference type="GO" id="GO:0016491">
    <property type="term" value="F:oxidoreductase activity"/>
    <property type="evidence" value="ECO:0007669"/>
    <property type="project" value="InterPro"/>
</dbReference>
<evidence type="ECO:0000259" key="1">
    <source>
        <dbReference type="Pfam" id="PF08031"/>
    </source>
</evidence>
<dbReference type="OMA" id="WPDSLAN"/>
<accession>V4BLR8</accession>
<dbReference type="GO" id="GO:0050660">
    <property type="term" value="F:flavin adenine dinucleotide binding"/>
    <property type="evidence" value="ECO:0007669"/>
    <property type="project" value="InterPro"/>
</dbReference>
<reference evidence="2 3" key="1">
    <citation type="journal article" date="2013" name="Nature">
        <title>Insights into bilaterian evolution from three spiralian genomes.</title>
        <authorList>
            <person name="Simakov O."/>
            <person name="Marletaz F."/>
            <person name="Cho S.J."/>
            <person name="Edsinger-Gonzales E."/>
            <person name="Havlak P."/>
            <person name="Hellsten U."/>
            <person name="Kuo D.H."/>
            <person name="Larsson T."/>
            <person name="Lv J."/>
            <person name="Arendt D."/>
            <person name="Savage R."/>
            <person name="Osoegawa K."/>
            <person name="de Jong P."/>
            <person name="Grimwood J."/>
            <person name="Chapman J.A."/>
            <person name="Shapiro H."/>
            <person name="Aerts A."/>
            <person name="Otillar R.P."/>
            <person name="Terry A.Y."/>
            <person name="Boore J.L."/>
            <person name="Grigoriev I.V."/>
            <person name="Lindberg D.R."/>
            <person name="Seaver E.C."/>
            <person name="Weisblat D.A."/>
            <person name="Putnam N.H."/>
            <person name="Rokhsar D.S."/>
        </authorList>
    </citation>
    <scope>NUCLEOTIDE SEQUENCE [LARGE SCALE GENOMIC DNA]</scope>
</reference>
<dbReference type="KEGG" id="lgi:LOTGIDRAFT_164730"/>
<evidence type="ECO:0000313" key="2">
    <source>
        <dbReference type="EMBL" id="ESO89709.1"/>
    </source>
</evidence>
<dbReference type="Proteomes" id="UP000030746">
    <property type="component" value="Unassembled WGS sequence"/>
</dbReference>